<evidence type="ECO:0000313" key="4">
    <source>
        <dbReference type="EMBL" id="PAP77182.1"/>
    </source>
</evidence>
<feature type="region of interest" description="Disordered" evidence="1">
    <location>
        <begin position="1"/>
        <end position="20"/>
    </location>
</feature>
<dbReference type="InterPro" id="IPR011990">
    <property type="entry name" value="TPR-like_helical_dom_sf"/>
</dbReference>
<evidence type="ECO:0000313" key="5">
    <source>
        <dbReference type="Proteomes" id="UP000216339"/>
    </source>
</evidence>
<evidence type="ECO:0000256" key="1">
    <source>
        <dbReference type="SAM" id="MobiDB-lite"/>
    </source>
</evidence>
<reference evidence="4 5" key="1">
    <citation type="submission" date="2016-11" db="EMBL/GenBank/DDBJ databases">
        <title>Study of marine rhodopsin-containing bacteria.</title>
        <authorList>
            <person name="Yoshizawa S."/>
            <person name="Kumagai Y."/>
            <person name="Kogure K."/>
        </authorList>
    </citation>
    <scope>NUCLEOTIDE SEQUENCE [LARGE SCALE GENOMIC DNA]</scope>
    <source>
        <strain evidence="4 5">SAORIC-28</strain>
    </source>
</reference>
<keyword evidence="2" id="KW-1133">Transmembrane helix</keyword>
<evidence type="ECO:0000256" key="2">
    <source>
        <dbReference type="SAM" id="Phobius"/>
    </source>
</evidence>
<keyword evidence="2" id="KW-0812">Transmembrane</keyword>
<dbReference type="RefSeq" id="WP_095510848.1">
    <property type="nucleotide sequence ID" value="NZ_MQWD01000001.1"/>
</dbReference>
<dbReference type="Pfam" id="PF09976">
    <property type="entry name" value="TPR_21"/>
    <property type="match status" value="1"/>
</dbReference>
<dbReference type="AlphaFoldDB" id="A0A271J110"/>
<proteinExistence type="predicted"/>
<dbReference type="Gene3D" id="1.25.40.10">
    <property type="entry name" value="Tetratricopeptide repeat domain"/>
    <property type="match status" value="2"/>
</dbReference>
<comment type="caution">
    <text evidence="4">The sequence shown here is derived from an EMBL/GenBank/DDBJ whole genome shotgun (WGS) entry which is preliminary data.</text>
</comment>
<sequence length="283" mass="29262">MAQINPPKPLTTSRPNDLREDNLTTAASRGSEFFEDHRNTVIGVIAGLVVLALAIIGWRTWQDRRSAEGQQLLGAILNEYNAGNYQAALDGTDAAPGLLEIADEYGSTNTGEQATFFAADALYQLGDYDRALEYFEDYDGDGLMAASAIAGRAAIAEQQGDNARAAGLYEDAAGEYDSPASTPGYLLDAARNFAAAGDTEAATAALQRVIDDWEGTPEVRTAQTELGQVQAMATATGQPTGGVNAAPIAPDTTAASGAAEAAVVGDEGTTIAVPADAPDADGQ</sequence>
<evidence type="ECO:0000259" key="3">
    <source>
        <dbReference type="Pfam" id="PF09976"/>
    </source>
</evidence>
<dbReference type="InterPro" id="IPR018704">
    <property type="entry name" value="SecYEG/CpoB_TPR"/>
</dbReference>
<feature type="transmembrane region" description="Helical" evidence="2">
    <location>
        <begin position="41"/>
        <end position="61"/>
    </location>
</feature>
<gene>
    <name evidence="4" type="ORF">BSZ37_12450</name>
</gene>
<name>A0A271J110_9BACT</name>
<keyword evidence="5" id="KW-1185">Reference proteome</keyword>
<accession>A0A271J110</accession>
<protein>
    <recommendedName>
        <fullName evidence="3">Ancillary SecYEG translocon subunit/Cell division coordinator CpoB TPR domain-containing protein</fullName>
    </recommendedName>
</protein>
<dbReference type="OrthoDB" id="9808622at2"/>
<dbReference type="Proteomes" id="UP000216339">
    <property type="component" value="Unassembled WGS sequence"/>
</dbReference>
<organism evidence="4 5">
    <name type="scientific">Rubrivirga marina</name>
    <dbReference type="NCBI Taxonomy" id="1196024"/>
    <lineage>
        <taxon>Bacteria</taxon>
        <taxon>Pseudomonadati</taxon>
        <taxon>Rhodothermota</taxon>
        <taxon>Rhodothermia</taxon>
        <taxon>Rhodothermales</taxon>
        <taxon>Rubricoccaceae</taxon>
        <taxon>Rubrivirga</taxon>
    </lineage>
</organism>
<keyword evidence="2" id="KW-0472">Membrane</keyword>
<dbReference type="EMBL" id="MQWD01000001">
    <property type="protein sequence ID" value="PAP77182.1"/>
    <property type="molecule type" value="Genomic_DNA"/>
</dbReference>
<feature type="domain" description="Ancillary SecYEG translocon subunit/Cell division coordinator CpoB TPR" evidence="3">
    <location>
        <begin position="33"/>
        <end position="135"/>
    </location>
</feature>
<dbReference type="SUPFAM" id="SSF48452">
    <property type="entry name" value="TPR-like"/>
    <property type="match status" value="1"/>
</dbReference>